<evidence type="ECO:0000313" key="1">
    <source>
        <dbReference type="EMBL" id="MPM69118.1"/>
    </source>
</evidence>
<comment type="caution">
    <text evidence="1">The sequence shown here is derived from an EMBL/GenBank/DDBJ whole genome shotgun (WGS) entry which is preliminary data.</text>
</comment>
<accession>A0A645BVK7</accession>
<protein>
    <submittedName>
        <fullName evidence="1">Uncharacterized protein</fullName>
    </submittedName>
</protein>
<dbReference type="AlphaFoldDB" id="A0A645BVK7"/>
<reference evidence="1" key="1">
    <citation type="submission" date="2019-08" db="EMBL/GenBank/DDBJ databases">
        <authorList>
            <person name="Kucharzyk K."/>
            <person name="Murdoch R.W."/>
            <person name="Higgins S."/>
            <person name="Loffler F."/>
        </authorList>
    </citation>
    <scope>NUCLEOTIDE SEQUENCE</scope>
</reference>
<name>A0A645BVK7_9ZZZZ</name>
<sequence>MTVAIRYKQRQRSVGEIRRLKRGKVRILRVVNHAKLQTCFFQRCHGRFPSLRRTGGDIGVAGFEVERQILDVGNLSRAGRSGGSPKQFCIEAKYNCHKKNSLNFMVLHCLSTALATAEKLSQASVP</sequence>
<organism evidence="1">
    <name type="scientific">bioreactor metagenome</name>
    <dbReference type="NCBI Taxonomy" id="1076179"/>
    <lineage>
        <taxon>unclassified sequences</taxon>
        <taxon>metagenomes</taxon>
        <taxon>ecological metagenomes</taxon>
    </lineage>
</organism>
<gene>
    <name evidence="1" type="ORF">SDC9_116062</name>
</gene>
<dbReference type="EMBL" id="VSSQ01022659">
    <property type="protein sequence ID" value="MPM69118.1"/>
    <property type="molecule type" value="Genomic_DNA"/>
</dbReference>
<proteinExistence type="predicted"/>